<sequence>MDVVDPSLKLSNFPSPIYCPGDLPSIWNPPSSSLLSSISRSSSITVKPNPNVNQQTPVFDPKPDLIHEPELTNFSNVFPSNMFPDRAIPTSTTFSDQLHPDSRLYRIKRQSSPKLENLPRDRWMDSLIRLLVMLVIQKSLEEVIDQKREE</sequence>
<dbReference type="AlphaFoldDB" id="A0A9P6NMG9"/>
<evidence type="ECO:0000313" key="2">
    <source>
        <dbReference type="Proteomes" id="UP000886653"/>
    </source>
</evidence>
<organism evidence="1 2">
    <name type="scientific">Cronartium quercuum f. sp. fusiforme G11</name>
    <dbReference type="NCBI Taxonomy" id="708437"/>
    <lineage>
        <taxon>Eukaryota</taxon>
        <taxon>Fungi</taxon>
        <taxon>Dikarya</taxon>
        <taxon>Basidiomycota</taxon>
        <taxon>Pucciniomycotina</taxon>
        <taxon>Pucciniomycetes</taxon>
        <taxon>Pucciniales</taxon>
        <taxon>Coleosporiaceae</taxon>
        <taxon>Cronartium</taxon>
    </lineage>
</organism>
<comment type="caution">
    <text evidence="1">The sequence shown here is derived from an EMBL/GenBank/DDBJ whole genome shotgun (WGS) entry which is preliminary data.</text>
</comment>
<gene>
    <name evidence="1" type="ORF">CROQUDRAFT_105965</name>
</gene>
<evidence type="ECO:0000313" key="1">
    <source>
        <dbReference type="EMBL" id="KAG0148272.1"/>
    </source>
</evidence>
<name>A0A9P6NMG9_9BASI</name>
<dbReference type="EMBL" id="MU167239">
    <property type="protein sequence ID" value="KAG0148272.1"/>
    <property type="molecule type" value="Genomic_DNA"/>
</dbReference>
<keyword evidence="2" id="KW-1185">Reference proteome</keyword>
<dbReference type="Proteomes" id="UP000886653">
    <property type="component" value="Unassembled WGS sequence"/>
</dbReference>
<protein>
    <submittedName>
        <fullName evidence="1">Uncharacterized protein</fullName>
    </submittedName>
</protein>
<reference evidence="1" key="1">
    <citation type="submission" date="2013-11" db="EMBL/GenBank/DDBJ databases">
        <title>Genome sequence of the fusiform rust pathogen reveals effectors for host alternation and coevolution with pine.</title>
        <authorList>
            <consortium name="DOE Joint Genome Institute"/>
            <person name="Smith K."/>
            <person name="Pendleton A."/>
            <person name="Kubisiak T."/>
            <person name="Anderson C."/>
            <person name="Salamov A."/>
            <person name="Aerts A."/>
            <person name="Riley R."/>
            <person name="Clum A."/>
            <person name="Lindquist E."/>
            <person name="Ence D."/>
            <person name="Campbell M."/>
            <person name="Kronenberg Z."/>
            <person name="Feau N."/>
            <person name="Dhillon B."/>
            <person name="Hamelin R."/>
            <person name="Burleigh J."/>
            <person name="Smith J."/>
            <person name="Yandell M."/>
            <person name="Nelson C."/>
            <person name="Grigoriev I."/>
            <person name="Davis J."/>
        </authorList>
    </citation>
    <scope>NUCLEOTIDE SEQUENCE</scope>
    <source>
        <strain evidence="1">G11</strain>
    </source>
</reference>
<accession>A0A9P6NMG9</accession>
<proteinExistence type="predicted"/>